<dbReference type="PANTHER" id="PTHR21301">
    <property type="entry name" value="REVERSE TRANSCRIPTASE"/>
    <property type="match status" value="1"/>
</dbReference>
<accession>A0ABN9L0Y0</accession>
<feature type="region of interest" description="Disordered" evidence="1">
    <location>
        <begin position="286"/>
        <end position="316"/>
    </location>
</feature>
<reference evidence="3" key="1">
    <citation type="submission" date="2023-07" db="EMBL/GenBank/DDBJ databases">
        <authorList>
            <person name="Stuckert A."/>
        </authorList>
    </citation>
    <scope>NUCLEOTIDE SEQUENCE</scope>
</reference>
<dbReference type="InterPro" id="IPR036397">
    <property type="entry name" value="RNaseH_sf"/>
</dbReference>
<dbReference type="Pfam" id="PF13358">
    <property type="entry name" value="DDE_3"/>
    <property type="match status" value="1"/>
</dbReference>
<dbReference type="PANTHER" id="PTHR21301:SF10">
    <property type="entry name" value="REVERSE TRANSCRIPTASE DOMAIN-CONTAINING PROTEIN"/>
    <property type="match status" value="1"/>
</dbReference>
<gene>
    <name evidence="3" type="ORF">RIMI_LOCUS4259077</name>
</gene>
<dbReference type="InterPro" id="IPR038717">
    <property type="entry name" value="Tc1-like_DDE_dom"/>
</dbReference>
<evidence type="ECO:0000313" key="3">
    <source>
        <dbReference type="EMBL" id="CAJ0930536.1"/>
    </source>
</evidence>
<feature type="compositionally biased region" description="Basic residues" evidence="1">
    <location>
        <begin position="302"/>
        <end position="312"/>
    </location>
</feature>
<comment type="caution">
    <text evidence="3">The sequence shown here is derived from an EMBL/GenBank/DDBJ whole genome shotgun (WGS) entry which is preliminary data.</text>
</comment>
<evidence type="ECO:0000259" key="2">
    <source>
        <dbReference type="Pfam" id="PF13358"/>
    </source>
</evidence>
<protein>
    <recommendedName>
        <fullName evidence="2">Tc1-like transposase DDE domain-containing protein</fullName>
    </recommendedName>
</protein>
<dbReference type="Gene3D" id="3.30.420.10">
    <property type="entry name" value="Ribonuclease H-like superfamily/Ribonuclease H"/>
    <property type="match status" value="1"/>
</dbReference>
<name>A0ABN9L0Y0_9NEOB</name>
<evidence type="ECO:0000313" key="4">
    <source>
        <dbReference type="Proteomes" id="UP001176940"/>
    </source>
</evidence>
<proteinExistence type="predicted"/>
<dbReference type="Proteomes" id="UP001176940">
    <property type="component" value="Unassembled WGS sequence"/>
</dbReference>
<organism evidence="3 4">
    <name type="scientific">Ranitomeya imitator</name>
    <name type="common">mimic poison frog</name>
    <dbReference type="NCBI Taxonomy" id="111125"/>
    <lineage>
        <taxon>Eukaryota</taxon>
        <taxon>Metazoa</taxon>
        <taxon>Chordata</taxon>
        <taxon>Craniata</taxon>
        <taxon>Vertebrata</taxon>
        <taxon>Euteleostomi</taxon>
        <taxon>Amphibia</taxon>
        <taxon>Batrachia</taxon>
        <taxon>Anura</taxon>
        <taxon>Neobatrachia</taxon>
        <taxon>Hyloidea</taxon>
        <taxon>Dendrobatidae</taxon>
        <taxon>Dendrobatinae</taxon>
        <taxon>Ranitomeya</taxon>
    </lineage>
</organism>
<feature type="non-terminal residue" evidence="3">
    <location>
        <position position="726"/>
    </location>
</feature>
<dbReference type="EMBL" id="CAUEEQ010006757">
    <property type="protein sequence ID" value="CAJ0930536.1"/>
    <property type="molecule type" value="Genomic_DNA"/>
</dbReference>
<feature type="domain" description="Tc1-like transposase DDE" evidence="2">
    <location>
        <begin position="6"/>
        <end position="66"/>
    </location>
</feature>
<evidence type="ECO:0000256" key="1">
    <source>
        <dbReference type="SAM" id="MobiDB-lite"/>
    </source>
</evidence>
<keyword evidence="4" id="KW-1185">Reference proteome</keyword>
<sequence>MKRGWVFQHDNDPKHTARATKEWLRKKHFKVLEWPSQSPDLNPIENLWRELKVRVAKRKAKNITALEEICMEEWANIPTTVCGNLVKTYRKRLTSVIANKGYITNNGEPASACFYYTDEDAARIILDAEADNSYLKQPSIEMLKKRWEAERKKIILLELHAGTLVEYFKAKIIPRGLRPNLRPTLMPGNVQFCAKFEAIGNKYAFDIMLLNIEFLRKEIETLKTKQDETKNAILSITSADDLGHINSKMEENLSKFKTGLEDVKRSKWFRDLDDYSNGRIYGWQFRNPVPNRSTTGPGRPRSAPKRTRRPRRGANAQAAFGFTGDLQMKVLSRGLSFCPTSRANWFNIDNDLRLKLAVFFADKDRTVTLNPQTHLSLDMFGLHIKSDFVPPTQDPVVETFCKLVKADLAKLKQKGKRSSLSNLTYAERKEIGILKSNKSITIKAADKGGALVVMDTAQYLDEIRSQLSDTEVYERLQRFKSELDILIEEALSSGLIDAKLAKYLKVEHPVVPVLYTLPKIHKDLQRPPGRPIVSGRGSMCNKVAIFLDHLLRKFAVTAPSYVKDTSDFIRSLEGVQVGDTTWLVSFDVTSLYTSIEHARGLSAVGVALAGSDMAPDCAREHPRRMVASLPWSQLLRVRRIVSSDSLIDLRLNEMCQKFLARGYPKEDLDTFKIKALSKGRDELLIAKVAIESNKRILFVTAFNGLSGQISDVIRRHWPLLGRGHDN</sequence>